<dbReference type="EMBL" id="JYDT01000039">
    <property type="protein sequence ID" value="KRY88711.1"/>
    <property type="molecule type" value="Genomic_DNA"/>
</dbReference>
<dbReference type="Proteomes" id="UP000054995">
    <property type="component" value="Unassembled WGS sequence"/>
</dbReference>
<sequence>MRPYLPSKDPPAGTSFRCPPVVQPGSDENAAGFPVRRGDSVRTPTDRSERLLSAPPNKLNMIRHFRPFVPC</sequence>
<proteinExistence type="predicted"/>
<organism evidence="1 2">
    <name type="scientific">Trichinella pseudospiralis</name>
    <name type="common">Parasitic roundworm</name>
    <dbReference type="NCBI Taxonomy" id="6337"/>
    <lineage>
        <taxon>Eukaryota</taxon>
        <taxon>Metazoa</taxon>
        <taxon>Ecdysozoa</taxon>
        <taxon>Nematoda</taxon>
        <taxon>Enoplea</taxon>
        <taxon>Dorylaimia</taxon>
        <taxon>Trichinellida</taxon>
        <taxon>Trichinellidae</taxon>
        <taxon>Trichinella</taxon>
    </lineage>
</organism>
<name>A0A0V1FRS1_TRIPS</name>
<keyword evidence="2" id="KW-1185">Reference proteome</keyword>
<accession>A0A0V1FRS1</accession>
<comment type="caution">
    <text evidence="1">The sequence shown here is derived from an EMBL/GenBank/DDBJ whole genome shotgun (WGS) entry which is preliminary data.</text>
</comment>
<dbReference type="OrthoDB" id="5914135at2759"/>
<reference evidence="1 2" key="1">
    <citation type="submission" date="2015-01" db="EMBL/GenBank/DDBJ databases">
        <title>Evolution of Trichinella species and genotypes.</title>
        <authorList>
            <person name="Korhonen P.K."/>
            <person name="Edoardo P."/>
            <person name="Giuseppe L.R."/>
            <person name="Gasser R.B."/>
        </authorList>
    </citation>
    <scope>NUCLEOTIDE SEQUENCE [LARGE SCALE GENOMIC DNA]</scope>
    <source>
        <strain evidence="1">ISS470</strain>
    </source>
</reference>
<gene>
    <name evidence="1" type="ORF">T4D_15978</name>
</gene>
<protein>
    <submittedName>
        <fullName evidence="1">Uncharacterized protein</fullName>
    </submittedName>
</protein>
<evidence type="ECO:0000313" key="2">
    <source>
        <dbReference type="Proteomes" id="UP000054995"/>
    </source>
</evidence>
<evidence type="ECO:0000313" key="1">
    <source>
        <dbReference type="EMBL" id="KRY88711.1"/>
    </source>
</evidence>